<evidence type="ECO:0000256" key="5">
    <source>
        <dbReference type="ARBA" id="ARBA00001964"/>
    </source>
</evidence>
<dbReference type="InterPro" id="IPR033247">
    <property type="entry name" value="Transketolase_fam"/>
</dbReference>
<evidence type="ECO:0000313" key="17">
    <source>
        <dbReference type="Proteomes" id="UP000297225"/>
    </source>
</evidence>
<dbReference type="Gene3D" id="3.40.50.970">
    <property type="match status" value="2"/>
</dbReference>
<comment type="subunit">
    <text evidence="7">Homodimer.</text>
</comment>
<dbReference type="Pfam" id="PF00456">
    <property type="entry name" value="Transketolase_N"/>
    <property type="match status" value="1"/>
</dbReference>
<evidence type="ECO:0000256" key="13">
    <source>
        <dbReference type="ARBA" id="ARBA00023052"/>
    </source>
</evidence>
<keyword evidence="11" id="KW-0106">Calcium</keyword>
<evidence type="ECO:0000256" key="6">
    <source>
        <dbReference type="ARBA" id="ARBA00007131"/>
    </source>
</evidence>
<dbReference type="Proteomes" id="UP000297225">
    <property type="component" value="Unassembled WGS sequence"/>
</dbReference>
<dbReference type="Pfam" id="PF02779">
    <property type="entry name" value="Transket_pyr"/>
    <property type="match status" value="1"/>
</dbReference>
<dbReference type="CDD" id="cd02012">
    <property type="entry name" value="TPP_TK"/>
    <property type="match status" value="1"/>
</dbReference>
<evidence type="ECO:0000256" key="2">
    <source>
        <dbReference type="ARBA" id="ARBA00001936"/>
    </source>
</evidence>
<evidence type="ECO:0000313" key="16">
    <source>
        <dbReference type="EMBL" id="TFH94252.1"/>
    </source>
</evidence>
<dbReference type="EMBL" id="SPNC01000154">
    <property type="protein sequence ID" value="TFH94252.1"/>
    <property type="molecule type" value="Genomic_DNA"/>
</dbReference>
<evidence type="ECO:0000256" key="1">
    <source>
        <dbReference type="ARBA" id="ARBA00001913"/>
    </source>
</evidence>
<dbReference type="SUPFAM" id="SSF52518">
    <property type="entry name" value="Thiamin diphosphate-binding fold (THDP-binding)"/>
    <property type="match status" value="2"/>
</dbReference>
<dbReference type="GO" id="GO:0005829">
    <property type="term" value="C:cytosol"/>
    <property type="evidence" value="ECO:0007669"/>
    <property type="project" value="TreeGrafter"/>
</dbReference>
<comment type="cofactor">
    <cofactor evidence="2">
        <name>Mn(2+)</name>
        <dbReference type="ChEBI" id="CHEBI:29035"/>
    </cofactor>
</comment>
<evidence type="ECO:0000256" key="12">
    <source>
        <dbReference type="ARBA" id="ARBA00022842"/>
    </source>
</evidence>
<dbReference type="InterPro" id="IPR009014">
    <property type="entry name" value="Transketo_C/PFOR_II"/>
</dbReference>
<evidence type="ECO:0000256" key="3">
    <source>
        <dbReference type="ARBA" id="ARBA00001941"/>
    </source>
</evidence>
<dbReference type="InterPro" id="IPR055152">
    <property type="entry name" value="Transketolase-like_C_2"/>
</dbReference>
<accession>A0A4Y8WN16</accession>
<dbReference type="PANTHER" id="PTHR43522:SF2">
    <property type="entry name" value="TRANSKETOLASE 1-RELATED"/>
    <property type="match status" value="1"/>
</dbReference>
<evidence type="ECO:0000259" key="15">
    <source>
        <dbReference type="SMART" id="SM00861"/>
    </source>
</evidence>
<organism evidence="16 17">
    <name type="scientific">Porphyromonas levii</name>
    <dbReference type="NCBI Taxonomy" id="28114"/>
    <lineage>
        <taxon>Bacteria</taxon>
        <taxon>Pseudomonadati</taxon>
        <taxon>Bacteroidota</taxon>
        <taxon>Bacteroidia</taxon>
        <taxon>Bacteroidales</taxon>
        <taxon>Porphyromonadaceae</taxon>
        <taxon>Porphyromonas</taxon>
    </lineage>
</organism>
<comment type="similarity">
    <text evidence="6">Belongs to the transketolase family.</text>
</comment>
<name>A0A4Y8WN16_9PORP</name>
<dbReference type="Gene3D" id="3.40.50.920">
    <property type="match status" value="1"/>
</dbReference>
<dbReference type="SUPFAM" id="SSF52922">
    <property type="entry name" value="TK C-terminal domain-like"/>
    <property type="match status" value="1"/>
</dbReference>
<dbReference type="InterPro" id="IPR049557">
    <property type="entry name" value="Transketolase_CS"/>
</dbReference>
<evidence type="ECO:0000256" key="10">
    <source>
        <dbReference type="ARBA" id="ARBA00022723"/>
    </source>
</evidence>
<comment type="cofactor">
    <cofactor evidence="1">
        <name>Ca(2+)</name>
        <dbReference type="ChEBI" id="CHEBI:29108"/>
    </cofactor>
</comment>
<reference evidence="16 17" key="1">
    <citation type="submission" date="2019-03" db="EMBL/GenBank/DDBJ databases">
        <title>Porphyromonas levii Isolated from the Uterus of Dairy Cows.</title>
        <authorList>
            <person name="Francis A.M."/>
        </authorList>
    </citation>
    <scope>NUCLEOTIDE SEQUENCE [LARGE SCALE GENOMIC DNA]</scope>
    <source>
        <strain evidence="16 17">AF5678</strain>
    </source>
</reference>
<dbReference type="Pfam" id="PF22613">
    <property type="entry name" value="Transketolase_C_1"/>
    <property type="match status" value="1"/>
</dbReference>
<comment type="cofactor">
    <cofactor evidence="3">
        <name>Co(2+)</name>
        <dbReference type="ChEBI" id="CHEBI:48828"/>
    </cofactor>
</comment>
<dbReference type="SMART" id="SM00861">
    <property type="entry name" value="Transket_pyr"/>
    <property type="match status" value="1"/>
</dbReference>
<dbReference type="InterPro" id="IPR005475">
    <property type="entry name" value="Transketolase-like_Pyr-bd"/>
</dbReference>
<dbReference type="EC" id="2.2.1.1" evidence="8"/>
<gene>
    <name evidence="16" type="ORF">E4P47_08320</name>
</gene>
<comment type="catalytic activity">
    <reaction evidence="14">
        <text>D-sedoheptulose 7-phosphate + D-glyceraldehyde 3-phosphate = aldehydo-D-ribose 5-phosphate + D-xylulose 5-phosphate</text>
        <dbReference type="Rhea" id="RHEA:10508"/>
        <dbReference type="ChEBI" id="CHEBI:57483"/>
        <dbReference type="ChEBI" id="CHEBI:57737"/>
        <dbReference type="ChEBI" id="CHEBI:58273"/>
        <dbReference type="ChEBI" id="CHEBI:59776"/>
        <dbReference type="EC" id="2.2.1.1"/>
    </reaction>
</comment>
<dbReference type="PROSITE" id="PS00802">
    <property type="entry name" value="TRANSKETOLASE_2"/>
    <property type="match status" value="1"/>
</dbReference>
<comment type="cofactor">
    <cofactor evidence="5">
        <name>thiamine diphosphate</name>
        <dbReference type="ChEBI" id="CHEBI:58937"/>
    </cofactor>
</comment>
<keyword evidence="13" id="KW-0786">Thiamine pyrophosphate</keyword>
<dbReference type="AlphaFoldDB" id="A0A4Y8WN16"/>
<comment type="caution">
    <text evidence="16">The sequence shown here is derived from an EMBL/GenBank/DDBJ whole genome shotgun (WGS) entry which is preliminary data.</text>
</comment>
<dbReference type="GO" id="GO:0046872">
    <property type="term" value="F:metal ion binding"/>
    <property type="evidence" value="ECO:0007669"/>
    <property type="project" value="UniProtKB-KW"/>
</dbReference>
<dbReference type="GO" id="GO:0004802">
    <property type="term" value="F:transketolase activity"/>
    <property type="evidence" value="ECO:0007669"/>
    <property type="project" value="UniProtKB-EC"/>
</dbReference>
<keyword evidence="12" id="KW-0460">Magnesium</keyword>
<dbReference type="CDD" id="cd07033">
    <property type="entry name" value="TPP_PYR_DXS_TK_like"/>
    <property type="match status" value="1"/>
</dbReference>
<dbReference type="InterPro" id="IPR029061">
    <property type="entry name" value="THDP-binding"/>
</dbReference>
<proteinExistence type="inferred from homology"/>
<feature type="domain" description="Transketolase-like pyrimidine-binding" evidence="15">
    <location>
        <begin position="355"/>
        <end position="537"/>
    </location>
</feature>
<dbReference type="STRING" id="1122973.GCA_000379925_01128"/>
<evidence type="ECO:0000256" key="4">
    <source>
        <dbReference type="ARBA" id="ARBA00001946"/>
    </source>
</evidence>
<dbReference type="FunFam" id="3.40.50.970:FF:000045">
    <property type="entry name" value="Transketolase"/>
    <property type="match status" value="1"/>
</dbReference>
<sequence>MAIENALSLKAADNLRILALSMVERAKSGHPGGAMGGADFAHILFSEYMVYDPEQPEWIARDRFFLDPGHMSPMLYGVLAMTGRFTMEELMNFRQWGSPTPGHPELDITRGIENTSGPLGLGHTMAVGAAIAAKKMAARFGEDLMRQRIFAFISDGGVQEEVSQGAGRIAGHLGLDNLVMFYDANNVQLSTKVSEVMTEDVAMKYRAWNWEVIEINGNDHNEIRKALDQAIAVKGKPTLIIGHTVMGKGMLSPENECFEGLVKTHGQPLSAAGGGVAETIKSLGGNPEQPFVIFDEVQALYDARKEEIRKEAANWQAQYRDWSKAHAEDARELERWISLDTSFLDWKSIEQKPNDATRNASAKSLGFLAKNLPNMIVASADLSNSDKTDGFLKETKMITKDDFSGAFLQPGVSELTMAAVCIGIALHGGFHTACGTFFVFSDYMKPAVRIAALMEVPIRFVWTHDAFRVGEDGPTHEPVEQEAQIRLMEKLKNHSGKPSTMVLRPADVYETTVSWQMAMENKSTPTALILSRQNVEDLPNNDYSQSLRVRQGGYLTQKVEQPDVVLVATGSEVSTLVAGAKLLAEEGIKCNIASITSEAIFRLQPEAYQAEVLPEGLPRFGLTAGLPVNLEGLIPHGTGKIWGLESFGFSAPYKVLDEKLGFSPDNVKNQVKQLLKK</sequence>
<keyword evidence="17" id="KW-1185">Reference proteome</keyword>
<dbReference type="PROSITE" id="PS00801">
    <property type="entry name" value="TRANSKETOLASE_1"/>
    <property type="match status" value="1"/>
</dbReference>
<dbReference type="OrthoDB" id="8732661at2"/>
<evidence type="ECO:0000256" key="8">
    <source>
        <dbReference type="ARBA" id="ARBA00013152"/>
    </source>
</evidence>
<keyword evidence="9" id="KW-0808">Transferase</keyword>
<evidence type="ECO:0000256" key="11">
    <source>
        <dbReference type="ARBA" id="ARBA00022837"/>
    </source>
</evidence>
<dbReference type="InterPro" id="IPR020826">
    <property type="entry name" value="Transketolase_BS"/>
</dbReference>
<comment type="cofactor">
    <cofactor evidence="4">
        <name>Mg(2+)</name>
        <dbReference type="ChEBI" id="CHEBI:18420"/>
    </cofactor>
</comment>
<dbReference type="RefSeq" id="WP_134849783.1">
    <property type="nucleotide sequence ID" value="NZ_CP197400.1"/>
</dbReference>
<protein>
    <recommendedName>
        <fullName evidence="8">transketolase</fullName>
        <ecNumber evidence="8">2.2.1.1</ecNumber>
    </recommendedName>
</protein>
<evidence type="ECO:0000256" key="7">
    <source>
        <dbReference type="ARBA" id="ARBA00011738"/>
    </source>
</evidence>
<dbReference type="InterPro" id="IPR005474">
    <property type="entry name" value="Transketolase_N"/>
</dbReference>
<dbReference type="GeneID" id="66797930"/>
<keyword evidence="10" id="KW-0479">Metal-binding</keyword>
<dbReference type="GO" id="GO:0006098">
    <property type="term" value="P:pentose-phosphate shunt"/>
    <property type="evidence" value="ECO:0007669"/>
    <property type="project" value="TreeGrafter"/>
</dbReference>
<evidence type="ECO:0000256" key="9">
    <source>
        <dbReference type="ARBA" id="ARBA00022679"/>
    </source>
</evidence>
<evidence type="ECO:0000256" key="14">
    <source>
        <dbReference type="ARBA" id="ARBA00049473"/>
    </source>
</evidence>
<dbReference type="PANTHER" id="PTHR43522">
    <property type="entry name" value="TRANSKETOLASE"/>
    <property type="match status" value="1"/>
</dbReference>